<feature type="transmembrane region" description="Helical" evidence="1">
    <location>
        <begin position="204"/>
        <end position="224"/>
    </location>
</feature>
<dbReference type="RefSeq" id="WP_195003333.1">
    <property type="nucleotide sequence ID" value="NZ_JADLQN010000003.1"/>
</dbReference>
<organism evidence="3 4">
    <name type="scientific">Nocardia higoensis</name>
    <dbReference type="NCBI Taxonomy" id="228599"/>
    <lineage>
        <taxon>Bacteria</taxon>
        <taxon>Bacillati</taxon>
        <taxon>Actinomycetota</taxon>
        <taxon>Actinomycetes</taxon>
        <taxon>Mycobacteriales</taxon>
        <taxon>Nocardiaceae</taxon>
        <taxon>Nocardia</taxon>
    </lineage>
</organism>
<dbReference type="Proteomes" id="UP000707731">
    <property type="component" value="Unassembled WGS sequence"/>
</dbReference>
<feature type="domain" description="Phosphatidic acid phosphatase type 2/haloperoxidase" evidence="2">
    <location>
        <begin position="106"/>
        <end position="219"/>
    </location>
</feature>
<proteinExistence type="predicted"/>
<keyword evidence="1" id="KW-1133">Transmembrane helix</keyword>
<keyword evidence="1" id="KW-0472">Membrane</keyword>
<dbReference type="InterPro" id="IPR000326">
    <property type="entry name" value="PAP2/HPO"/>
</dbReference>
<reference evidence="3 4" key="1">
    <citation type="submission" date="2020-10" db="EMBL/GenBank/DDBJ databases">
        <title>Identification of Nocardia species via Next-generation sequencing and recognition of intraspecies genetic diversity.</title>
        <authorList>
            <person name="Li P."/>
            <person name="Li P."/>
            <person name="Lu B."/>
        </authorList>
    </citation>
    <scope>NUCLEOTIDE SEQUENCE [LARGE SCALE GENOMIC DNA]</scope>
    <source>
        <strain evidence="3 4">BJ06-0143</strain>
    </source>
</reference>
<evidence type="ECO:0000313" key="4">
    <source>
        <dbReference type="Proteomes" id="UP000707731"/>
    </source>
</evidence>
<keyword evidence="1" id="KW-0812">Transmembrane</keyword>
<evidence type="ECO:0000313" key="3">
    <source>
        <dbReference type="EMBL" id="MBF6356464.1"/>
    </source>
</evidence>
<evidence type="ECO:0000256" key="1">
    <source>
        <dbReference type="SAM" id="Phobius"/>
    </source>
</evidence>
<protein>
    <submittedName>
        <fullName evidence="3">Phosphatase PAP2 family protein</fullName>
    </submittedName>
</protein>
<sequence>MSPPSPSAKPSSVVRALALTAALLAACFGVLTVNVVVHDVRAHGADDHSGILAADPQISGWAIEQRTTVLTTLARVVSTVGDTLSMTILGTIVCALLLRSGDRARAALVAAAGFGAAVIVFGGKRLIGRERPPAADRLAYEPSLAYPSGHAVASCVVIAICAAIFLPRITRLAVRVVAGLLAAAFVLAVGWSRVYLGVHWPTDVLGAWCASIAWVSFCLAVFHYRQRVPGPDHLDAALSATNRPTAAGLLSTRVRADRTPPVNRDVP</sequence>
<dbReference type="PANTHER" id="PTHR14969:SF13">
    <property type="entry name" value="AT30094P"/>
    <property type="match status" value="1"/>
</dbReference>
<evidence type="ECO:0000259" key="2">
    <source>
        <dbReference type="SMART" id="SM00014"/>
    </source>
</evidence>
<dbReference type="EMBL" id="JADLQN010000003">
    <property type="protein sequence ID" value="MBF6356464.1"/>
    <property type="molecule type" value="Genomic_DNA"/>
</dbReference>
<comment type="caution">
    <text evidence="3">The sequence shown here is derived from an EMBL/GenBank/DDBJ whole genome shotgun (WGS) entry which is preliminary data.</text>
</comment>
<feature type="transmembrane region" description="Helical" evidence="1">
    <location>
        <begin position="105"/>
        <end position="124"/>
    </location>
</feature>
<feature type="transmembrane region" description="Helical" evidence="1">
    <location>
        <begin position="172"/>
        <end position="192"/>
    </location>
</feature>
<name>A0ABS0DDF6_9NOCA</name>
<gene>
    <name evidence="3" type="ORF">IU449_18255</name>
</gene>
<dbReference type="Pfam" id="PF01569">
    <property type="entry name" value="PAP2"/>
    <property type="match status" value="1"/>
</dbReference>
<dbReference type="SMART" id="SM00014">
    <property type="entry name" value="acidPPc"/>
    <property type="match status" value="1"/>
</dbReference>
<keyword evidence="4" id="KW-1185">Reference proteome</keyword>
<dbReference type="PANTHER" id="PTHR14969">
    <property type="entry name" value="SPHINGOSINE-1-PHOSPHATE PHOSPHOHYDROLASE"/>
    <property type="match status" value="1"/>
</dbReference>
<dbReference type="CDD" id="cd03392">
    <property type="entry name" value="PAP2_like_2"/>
    <property type="match status" value="1"/>
</dbReference>
<dbReference type="InterPro" id="IPR036938">
    <property type="entry name" value="PAP2/HPO_sf"/>
</dbReference>
<dbReference type="SUPFAM" id="SSF48317">
    <property type="entry name" value="Acid phosphatase/Vanadium-dependent haloperoxidase"/>
    <property type="match status" value="1"/>
</dbReference>
<accession>A0ABS0DDF6</accession>
<feature type="transmembrane region" description="Helical" evidence="1">
    <location>
        <begin position="144"/>
        <end position="165"/>
    </location>
</feature>
<dbReference type="Gene3D" id="1.20.144.10">
    <property type="entry name" value="Phosphatidic acid phosphatase type 2/haloperoxidase"/>
    <property type="match status" value="1"/>
</dbReference>